<feature type="transmembrane region" description="Helical" evidence="5">
    <location>
        <begin position="347"/>
        <end position="371"/>
    </location>
</feature>
<feature type="transmembrane region" description="Helical" evidence="5">
    <location>
        <begin position="26"/>
        <end position="50"/>
    </location>
</feature>
<feature type="transmembrane region" description="Helical" evidence="5">
    <location>
        <begin position="62"/>
        <end position="84"/>
    </location>
</feature>
<comment type="subcellular location">
    <subcellularLocation>
        <location evidence="1">Cell membrane</location>
        <topology evidence="1">Multi-pass membrane protein</topology>
    </subcellularLocation>
</comment>
<protein>
    <submittedName>
        <fullName evidence="7">MFS transporter</fullName>
    </submittedName>
</protein>
<keyword evidence="8" id="KW-1185">Reference proteome</keyword>
<dbReference type="Proteomes" id="UP001597182">
    <property type="component" value="Unassembled WGS sequence"/>
</dbReference>
<evidence type="ECO:0000256" key="2">
    <source>
        <dbReference type="ARBA" id="ARBA00022692"/>
    </source>
</evidence>
<proteinExistence type="predicted"/>
<dbReference type="PANTHER" id="PTHR23508:SF10">
    <property type="entry name" value="CARBOXYLIC ACID TRANSPORTER PROTEIN HOMOLOG"/>
    <property type="match status" value="1"/>
</dbReference>
<feature type="transmembrane region" description="Helical" evidence="5">
    <location>
        <begin position="278"/>
        <end position="298"/>
    </location>
</feature>
<dbReference type="PANTHER" id="PTHR23508">
    <property type="entry name" value="CARBOXYLIC ACID TRANSPORTER PROTEIN HOMOLOG"/>
    <property type="match status" value="1"/>
</dbReference>
<feature type="transmembrane region" description="Helical" evidence="5">
    <location>
        <begin position="408"/>
        <end position="427"/>
    </location>
</feature>
<organism evidence="7 8">
    <name type="scientific">Pseudonocardia benzenivorans</name>
    <dbReference type="NCBI Taxonomy" id="228005"/>
    <lineage>
        <taxon>Bacteria</taxon>
        <taxon>Bacillati</taxon>
        <taxon>Actinomycetota</taxon>
        <taxon>Actinomycetes</taxon>
        <taxon>Pseudonocardiales</taxon>
        <taxon>Pseudonocardiaceae</taxon>
        <taxon>Pseudonocardia</taxon>
    </lineage>
</organism>
<name>A0ABW3VN31_9PSEU</name>
<feature type="transmembrane region" description="Helical" evidence="5">
    <location>
        <begin position="91"/>
        <end position="110"/>
    </location>
</feature>
<evidence type="ECO:0000256" key="5">
    <source>
        <dbReference type="SAM" id="Phobius"/>
    </source>
</evidence>
<keyword evidence="4 5" id="KW-0472">Membrane</keyword>
<feature type="transmembrane region" description="Helical" evidence="5">
    <location>
        <begin position="383"/>
        <end position="402"/>
    </location>
</feature>
<evidence type="ECO:0000256" key="4">
    <source>
        <dbReference type="ARBA" id="ARBA00023136"/>
    </source>
</evidence>
<sequence>MSLLRTPEAGPGVVSGLARPVYLRRILVFAFLGTLFDGAELNLVGYPMAYIAETLHVSTIQIVQISTLQGFASIVGGLVCGWLGDRIGRRWTYTASVLIFGIAAILGGLAPTYLTFMLTRILAGVGMGGLFGLAFSMFAESWKTARRGAMGGSIQAMYFTGEIVTEGVVYWCTLQFGLHDGWRAGYVVIGVVTLVIGGLAALLLPESEQWLAYRRELAAGRVPEGMRAAKVPLVDLFRGGYAAGTVLFIVLASAMFLTTNSMIAYLTTFLVSVQKLPLGTASLIVLFGLVVTAVSYPATGWLSDVIRRKWAFFVSCLVGIIGFGWFLTLVATGHAHVGHDYWASPAFWALMLCAGGSGGFGVLGVWMAEFFPTRIRSSGSNTGYYAGRGIGAGLFPLVALGIAGSVPMALALGVVGPVVGAVVSLFAPDRTGREIRAVE</sequence>
<evidence type="ECO:0000313" key="8">
    <source>
        <dbReference type="Proteomes" id="UP001597182"/>
    </source>
</evidence>
<dbReference type="EMBL" id="JBHTMB010000221">
    <property type="protein sequence ID" value="MFD1236373.1"/>
    <property type="molecule type" value="Genomic_DNA"/>
</dbReference>
<gene>
    <name evidence="7" type="ORF">ACFQ34_24050</name>
</gene>
<reference evidence="8" key="1">
    <citation type="journal article" date="2019" name="Int. J. Syst. Evol. Microbiol.">
        <title>The Global Catalogue of Microorganisms (GCM) 10K type strain sequencing project: providing services to taxonomists for standard genome sequencing and annotation.</title>
        <authorList>
            <consortium name="The Broad Institute Genomics Platform"/>
            <consortium name="The Broad Institute Genome Sequencing Center for Infectious Disease"/>
            <person name="Wu L."/>
            <person name="Ma J."/>
        </authorList>
    </citation>
    <scope>NUCLEOTIDE SEQUENCE [LARGE SCALE GENOMIC DNA]</scope>
    <source>
        <strain evidence="8">CCUG 49018</strain>
    </source>
</reference>
<comment type="caution">
    <text evidence="7">The sequence shown here is derived from an EMBL/GenBank/DDBJ whole genome shotgun (WGS) entry which is preliminary data.</text>
</comment>
<feature type="transmembrane region" description="Helical" evidence="5">
    <location>
        <begin position="156"/>
        <end position="178"/>
    </location>
</feature>
<keyword evidence="2 5" id="KW-0812">Transmembrane</keyword>
<feature type="transmembrane region" description="Helical" evidence="5">
    <location>
        <begin position="310"/>
        <end position="335"/>
    </location>
</feature>
<evidence type="ECO:0000313" key="7">
    <source>
        <dbReference type="EMBL" id="MFD1236373.1"/>
    </source>
</evidence>
<keyword evidence="3 5" id="KW-1133">Transmembrane helix</keyword>
<dbReference type="PROSITE" id="PS50850">
    <property type="entry name" value="MFS"/>
    <property type="match status" value="1"/>
</dbReference>
<evidence type="ECO:0000256" key="1">
    <source>
        <dbReference type="ARBA" id="ARBA00004651"/>
    </source>
</evidence>
<dbReference type="CDD" id="cd17316">
    <property type="entry name" value="MFS_SV2_like"/>
    <property type="match status" value="1"/>
</dbReference>
<dbReference type="SUPFAM" id="SSF103473">
    <property type="entry name" value="MFS general substrate transporter"/>
    <property type="match status" value="1"/>
</dbReference>
<evidence type="ECO:0000256" key="3">
    <source>
        <dbReference type="ARBA" id="ARBA00022989"/>
    </source>
</evidence>
<dbReference type="Gene3D" id="1.20.1250.20">
    <property type="entry name" value="MFS general substrate transporter like domains"/>
    <property type="match status" value="2"/>
</dbReference>
<dbReference type="InterPro" id="IPR011701">
    <property type="entry name" value="MFS"/>
</dbReference>
<feature type="transmembrane region" description="Helical" evidence="5">
    <location>
        <begin position="236"/>
        <end position="258"/>
    </location>
</feature>
<feature type="domain" description="Major facilitator superfamily (MFS) profile" evidence="6">
    <location>
        <begin position="26"/>
        <end position="432"/>
    </location>
</feature>
<dbReference type="Pfam" id="PF07690">
    <property type="entry name" value="MFS_1"/>
    <property type="match status" value="1"/>
</dbReference>
<accession>A0ABW3VN31</accession>
<dbReference type="RefSeq" id="WP_339123134.1">
    <property type="nucleotide sequence ID" value="NZ_BAABKS010000043.1"/>
</dbReference>
<feature type="transmembrane region" description="Helical" evidence="5">
    <location>
        <begin position="184"/>
        <end position="205"/>
    </location>
</feature>
<feature type="transmembrane region" description="Helical" evidence="5">
    <location>
        <begin position="116"/>
        <end position="135"/>
    </location>
</feature>
<dbReference type="InterPro" id="IPR020846">
    <property type="entry name" value="MFS_dom"/>
</dbReference>
<evidence type="ECO:0000259" key="6">
    <source>
        <dbReference type="PROSITE" id="PS50850"/>
    </source>
</evidence>
<dbReference type="InterPro" id="IPR036259">
    <property type="entry name" value="MFS_trans_sf"/>
</dbReference>